<dbReference type="Gene3D" id="3.30.390.30">
    <property type="match status" value="1"/>
</dbReference>
<keyword evidence="3" id="KW-0274">FAD</keyword>
<dbReference type="Proteomes" id="UP000316256">
    <property type="component" value="Unassembled WGS sequence"/>
</dbReference>
<evidence type="ECO:0000313" key="8">
    <source>
        <dbReference type="Proteomes" id="UP000316256"/>
    </source>
</evidence>
<dbReference type="PRINTS" id="PR00411">
    <property type="entry name" value="PNDRDTASEI"/>
</dbReference>
<proteinExistence type="predicted"/>
<keyword evidence="4" id="KW-0560">Oxidoreductase</keyword>
<dbReference type="RefSeq" id="WP_142099984.1">
    <property type="nucleotide sequence ID" value="NZ_VIGH01000005.1"/>
</dbReference>
<feature type="domain" description="FAD/NAD(P)-binding" evidence="5">
    <location>
        <begin position="5"/>
        <end position="303"/>
    </location>
</feature>
<keyword evidence="2" id="KW-0285">Flavoprotein</keyword>
<dbReference type="OrthoDB" id="3568330at2"/>
<organism evidence="7 8">
    <name type="scientific">Rhodococcus spelaei</name>
    <dbReference type="NCBI Taxonomy" id="2546320"/>
    <lineage>
        <taxon>Bacteria</taxon>
        <taxon>Bacillati</taxon>
        <taxon>Actinomycetota</taxon>
        <taxon>Actinomycetes</taxon>
        <taxon>Mycobacteriales</taxon>
        <taxon>Nocardiaceae</taxon>
        <taxon>Rhodococcus</taxon>
    </lineage>
</organism>
<dbReference type="AlphaFoldDB" id="A0A541B8T5"/>
<evidence type="ECO:0000313" key="7">
    <source>
        <dbReference type="EMBL" id="TQF68740.1"/>
    </source>
</evidence>
<dbReference type="GO" id="GO:0005737">
    <property type="term" value="C:cytoplasm"/>
    <property type="evidence" value="ECO:0007669"/>
    <property type="project" value="TreeGrafter"/>
</dbReference>
<comment type="cofactor">
    <cofactor evidence="1">
        <name>FAD</name>
        <dbReference type="ChEBI" id="CHEBI:57692"/>
    </cofactor>
</comment>
<feature type="domain" description="Reductase C-terminal" evidence="6">
    <location>
        <begin position="324"/>
        <end position="392"/>
    </location>
</feature>
<dbReference type="PANTHER" id="PTHR43557">
    <property type="entry name" value="APOPTOSIS-INDUCING FACTOR 1"/>
    <property type="match status" value="1"/>
</dbReference>
<dbReference type="SUPFAM" id="SSF51905">
    <property type="entry name" value="FAD/NAD(P)-binding domain"/>
    <property type="match status" value="2"/>
</dbReference>
<keyword evidence="8" id="KW-1185">Reference proteome</keyword>
<dbReference type="InterPro" id="IPR050446">
    <property type="entry name" value="FAD-oxidoreductase/Apoptosis"/>
</dbReference>
<dbReference type="Pfam" id="PF07992">
    <property type="entry name" value="Pyr_redox_2"/>
    <property type="match status" value="1"/>
</dbReference>
<gene>
    <name evidence="7" type="ORF">FK531_13130</name>
</gene>
<sequence>MSVGRIVVVGAGLAGLRTAEELRRAGYPGELVLLGEESHPPYDRPPLSKEVVRGEVDDVTLKPAEFFAEQQIDLRLGTRAVGLDTAAREVALADGSTLSYDDLVIATGLTPRRIPGLAELDGVHVLRTLEDSRGLRAELTEGRTALVVGAGFIGCELAASMRKSGLEVILVEPQPTPLASVLGEQVGALVARLHKDEGVDLRTGTGLSALVGEQRVTGAVLGDGSEVRADLVVVGIGSNPVTGWLADSGIELAAPADGGGVLADEAGRTSDPHVWAAGDVAAWRHPEGRQRRVEHWSNAGEQAQTLAHALVGGDRPVVPAQVPYFWSDQYDVKIQALGEPSAHDTVHIVRDDGRKFVAYYERDGHLVAVVGGGLAGAVMKMRAKIAGRVPIGEVLAAAGV</sequence>
<evidence type="ECO:0000259" key="5">
    <source>
        <dbReference type="Pfam" id="PF07992"/>
    </source>
</evidence>
<evidence type="ECO:0000256" key="2">
    <source>
        <dbReference type="ARBA" id="ARBA00022630"/>
    </source>
</evidence>
<dbReference type="InterPro" id="IPR028202">
    <property type="entry name" value="Reductase_C"/>
</dbReference>
<name>A0A541B8T5_9NOCA</name>
<reference evidence="7 8" key="1">
    <citation type="submission" date="2019-06" db="EMBL/GenBank/DDBJ databases">
        <title>Rhodococcus spaelei sp. nov., isolated from a cave.</title>
        <authorList>
            <person name="Lee S.D."/>
        </authorList>
    </citation>
    <scope>NUCLEOTIDE SEQUENCE [LARGE SCALE GENOMIC DNA]</scope>
    <source>
        <strain evidence="7 8">C9-5</strain>
    </source>
</reference>
<accession>A0A541B8T5</accession>
<protein>
    <submittedName>
        <fullName evidence="7">FAD-dependent oxidoreductase</fullName>
    </submittedName>
</protein>
<evidence type="ECO:0000256" key="4">
    <source>
        <dbReference type="ARBA" id="ARBA00023002"/>
    </source>
</evidence>
<dbReference type="Gene3D" id="3.50.50.60">
    <property type="entry name" value="FAD/NAD(P)-binding domain"/>
    <property type="match status" value="2"/>
</dbReference>
<evidence type="ECO:0000256" key="1">
    <source>
        <dbReference type="ARBA" id="ARBA00001974"/>
    </source>
</evidence>
<evidence type="ECO:0000259" key="6">
    <source>
        <dbReference type="Pfam" id="PF14759"/>
    </source>
</evidence>
<dbReference type="SUPFAM" id="SSF55424">
    <property type="entry name" value="FAD/NAD-linked reductases, dimerisation (C-terminal) domain"/>
    <property type="match status" value="1"/>
</dbReference>
<dbReference type="InterPro" id="IPR036188">
    <property type="entry name" value="FAD/NAD-bd_sf"/>
</dbReference>
<dbReference type="InterPro" id="IPR023753">
    <property type="entry name" value="FAD/NAD-binding_dom"/>
</dbReference>
<dbReference type="Pfam" id="PF14759">
    <property type="entry name" value="Reductase_C"/>
    <property type="match status" value="1"/>
</dbReference>
<dbReference type="PANTHER" id="PTHR43557:SF2">
    <property type="entry name" value="RIESKE DOMAIN-CONTAINING PROTEIN-RELATED"/>
    <property type="match status" value="1"/>
</dbReference>
<dbReference type="GO" id="GO:0016651">
    <property type="term" value="F:oxidoreductase activity, acting on NAD(P)H"/>
    <property type="evidence" value="ECO:0007669"/>
    <property type="project" value="TreeGrafter"/>
</dbReference>
<comment type="caution">
    <text evidence="7">The sequence shown here is derived from an EMBL/GenBank/DDBJ whole genome shotgun (WGS) entry which is preliminary data.</text>
</comment>
<dbReference type="PRINTS" id="PR00368">
    <property type="entry name" value="FADPNR"/>
</dbReference>
<dbReference type="EMBL" id="VIGH01000005">
    <property type="protein sequence ID" value="TQF68740.1"/>
    <property type="molecule type" value="Genomic_DNA"/>
</dbReference>
<evidence type="ECO:0000256" key="3">
    <source>
        <dbReference type="ARBA" id="ARBA00022827"/>
    </source>
</evidence>
<dbReference type="InterPro" id="IPR016156">
    <property type="entry name" value="FAD/NAD-linked_Rdtase_dimer_sf"/>
</dbReference>